<dbReference type="EMBL" id="JACAZI010000004">
    <property type="protein sequence ID" value="KAF7362626.1"/>
    <property type="molecule type" value="Genomic_DNA"/>
</dbReference>
<dbReference type="GO" id="GO:0016301">
    <property type="term" value="F:kinase activity"/>
    <property type="evidence" value="ECO:0007669"/>
    <property type="project" value="UniProtKB-KW"/>
</dbReference>
<organism evidence="1 2">
    <name type="scientific">Mycena venus</name>
    <dbReference type="NCBI Taxonomy" id="2733690"/>
    <lineage>
        <taxon>Eukaryota</taxon>
        <taxon>Fungi</taxon>
        <taxon>Dikarya</taxon>
        <taxon>Basidiomycota</taxon>
        <taxon>Agaricomycotina</taxon>
        <taxon>Agaricomycetes</taxon>
        <taxon>Agaricomycetidae</taxon>
        <taxon>Agaricales</taxon>
        <taxon>Marasmiineae</taxon>
        <taxon>Mycenaceae</taxon>
        <taxon>Mycena</taxon>
    </lineage>
</organism>
<gene>
    <name evidence="1" type="ORF">MVEN_00611600</name>
</gene>
<keyword evidence="1" id="KW-0808">Transferase</keyword>
<evidence type="ECO:0000313" key="1">
    <source>
        <dbReference type="EMBL" id="KAF7362626.1"/>
    </source>
</evidence>
<comment type="caution">
    <text evidence="1">The sequence shown here is derived from an EMBL/GenBank/DDBJ whole genome shotgun (WGS) entry which is preliminary data.</text>
</comment>
<keyword evidence="2" id="KW-1185">Reference proteome</keyword>
<accession>A0A8H6YPV0</accession>
<sequence length="179" mass="18823">MAHLLSQLERGPERDYALIAIGHTTTAVGADMKLFLETIMSHIKARFKDAATQAMAASGGASARSRPPPPPDPLLAALGLLAAAVGPMLTMLLHDHFGRPKRGTEGMSGRSGQGDTAVVGRCAGCVLLFSSVSFIFPTHISRTFYSCDANRLLNLLSHILSGTPYTRLGAPPHPPPQGG</sequence>
<dbReference type="OrthoDB" id="2969981at2759"/>
<reference evidence="1" key="1">
    <citation type="submission" date="2020-05" db="EMBL/GenBank/DDBJ databases">
        <title>Mycena genomes resolve the evolution of fungal bioluminescence.</title>
        <authorList>
            <person name="Tsai I.J."/>
        </authorList>
    </citation>
    <scope>NUCLEOTIDE SEQUENCE</scope>
    <source>
        <strain evidence="1">CCC161011</strain>
    </source>
</reference>
<keyword evidence="1" id="KW-0418">Kinase</keyword>
<protein>
    <submittedName>
        <fullName evidence="1">Serine/threonine-protein kinase TOR</fullName>
    </submittedName>
</protein>
<name>A0A8H6YPV0_9AGAR</name>
<dbReference type="Proteomes" id="UP000620124">
    <property type="component" value="Unassembled WGS sequence"/>
</dbReference>
<proteinExistence type="predicted"/>
<evidence type="ECO:0000313" key="2">
    <source>
        <dbReference type="Proteomes" id="UP000620124"/>
    </source>
</evidence>
<dbReference type="AlphaFoldDB" id="A0A8H6YPV0"/>